<keyword evidence="10 16" id="KW-0269">Exonuclease</keyword>
<dbReference type="RefSeq" id="WP_029216441.1">
    <property type="nucleotide sequence ID" value="NZ_UGTM01000001.1"/>
</dbReference>
<dbReference type="SMART" id="SM00475">
    <property type="entry name" value="53EXOc"/>
    <property type="match status" value="1"/>
</dbReference>
<keyword evidence="8 16" id="KW-0227">DNA damage</keyword>
<dbReference type="CDD" id="cd06139">
    <property type="entry name" value="DNA_polA_I_Ecoli_like_exo"/>
    <property type="match status" value="1"/>
</dbReference>
<evidence type="ECO:0000256" key="14">
    <source>
        <dbReference type="ARBA" id="ARBA00049244"/>
    </source>
</evidence>
<comment type="similarity">
    <text evidence="1 16">Belongs to the DNA polymerase type-A family.</text>
</comment>
<dbReference type="InterPro" id="IPR002562">
    <property type="entry name" value="3'-5'_exonuclease_dom"/>
</dbReference>
<dbReference type="EMBL" id="UGTM01000001">
    <property type="protein sequence ID" value="SUB87891.1"/>
    <property type="molecule type" value="Genomic_DNA"/>
</dbReference>
<dbReference type="CDD" id="cd09859">
    <property type="entry name" value="PIN_53EXO"/>
    <property type="match status" value="1"/>
</dbReference>
<evidence type="ECO:0000256" key="4">
    <source>
        <dbReference type="ARBA" id="ARBA00022679"/>
    </source>
</evidence>
<dbReference type="GO" id="GO:0003887">
    <property type="term" value="F:DNA-directed DNA polymerase activity"/>
    <property type="evidence" value="ECO:0007669"/>
    <property type="project" value="UniProtKB-UniRule"/>
</dbReference>
<evidence type="ECO:0000256" key="9">
    <source>
        <dbReference type="ARBA" id="ARBA00022801"/>
    </source>
</evidence>
<dbReference type="Proteomes" id="UP000255469">
    <property type="component" value="Unassembled WGS sequence"/>
</dbReference>
<dbReference type="SMART" id="SM00482">
    <property type="entry name" value="POLAc"/>
    <property type="match status" value="1"/>
</dbReference>
<evidence type="ECO:0000256" key="1">
    <source>
        <dbReference type="ARBA" id="ARBA00007705"/>
    </source>
</evidence>
<accession>A0A379E6B9</accession>
<dbReference type="InterPro" id="IPR029060">
    <property type="entry name" value="PIN-like_dom_sf"/>
</dbReference>
<dbReference type="InterPro" id="IPR008918">
    <property type="entry name" value="HhH2"/>
</dbReference>
<dbReference type="AlphaFoldDB" id="A0A379E6B9"/>
<dbReference type="SUPFAM" id="SSF53098">
    <property type="entry name" value="Ribonuclease H-like"/>
    <property type="match status" value="1"/>
</dbReference>
<evidence type="ECO:0000259" key="19">
    <source>
        <dbReference type="SMART" id="SM00482"/>
    </source>
</evidence>
<keyword evidence="7" id="KW-0540">Nuclease</keyword>
<dbReference type="SMART" id="SM00279">
    <property type="entry name" value="HhH2"/>
    <property type="match status" value="1"/>
</dbReference>
<dbReference type="InterPro" id="IPR043502">
    <property type="entry name" value="DNA/RNA_pol_sf"/>
</dbReference>
<feature type="domain" description="DNA-directed DNA polymerase family A palm" evidence="19">
    <location>
        <begin position="678"/>
        <end position="884"/>
    </location>
</feature>
<dbReference type="InterPro" id="IPR036279">
    <property type="entry name" value="5-3_exonuclease_C_sf"/>
</dbReference>
<dbReference type="FunFam" id="1.10.150.20:FF:000002">
    <property type="entry name" value="DNA polymerase I"/>
    <property type="match status" value="1"/>
</dbReference>
<dbReference type="GO" id="GO:0006261">
    <property type="term" value="P:DNA-templated DNA replication"/>
    <property type="evidence" value="ECO:0007669"/>
    <property type="project" value="UniProtKB-UniRule"/>
</dbReference>
<evidence type="ECO:0000256" key="8">
    <source>
        <dbReference type="ARBA" id="ARBA00022763"/>
    </source>
</evidence>
<evidence type="ECO:0000256" key="15">
    <source>
        <dbReference type="NCBIfam" id="TIGR00593"/>
    </source>
</evidence>
<evidence type="ECO:0000256" key="5">
    <source>
        <dbReference type="ARBA" id="ARBA00022695"/>
    </source>
</evidence>
<dbReference type="FunFam" id="1.20.1060.10:FF:000001">
    <property type="entry name" value="DNA polymerase I"/>
    <property type="match status" value="1"/>
</dbReference>
<dbReference type="SMART" id="SM00474">
    <property type="entry name" value="35EXOc"/>
    <property type="match status" value="1"/>
</dbReference>
<keyword evidence="6 16" id="KW-0235">DNA replication</keyword>
<dbReference type="Pfam" id="PF01367">
    <property type="entry name" value="5_3_exonuc"/>
    <property type="match status" value="1"/>
</dbReference>
<dbReference type="SUPFAM" id="SSF56672">
    <property type="entry name" value="DNA/RNA polymerases"/>
    <property type="match status" value="1"/>
</dbReference>
<dbReference type="GO" id="GO:0006302">
    <property type="term" value="P:double-strand break repair"/>
    <property type="evidence" value="ECO:0007669"/>
    <property type="project" value="TreeGrafter"/>
</dbReference>
<keyword evidence="11 16" id="KW-0239">DNA-directed DNA polymerase</keyword>
<name>A0A379E6B9_9BACT</name>
<keyword evidence="9 16" id="KW-0378">Hydrolase</keyword>
<dbReference type="PRINTS" id="PR00868">
    <property type="entry name" value="DNAPOLI"/>
</dbReference>
<dbReference type="InterPro" id="IPR020046">
    <property type="entry name" value="5-3_exonucl_a-hlix_arch_N"/>
</dbReference>
<dbReference type="GO" id="GO:0008409">
    <property type="term" value="F:5'-3' exonuclease activity"/>
    <property type="evidence" value="ECO:0007669"/>
    <property type="project" value="UniProtKB-UniRule"/>
</dbReference>
<evidence type="ECO:0000256" key="6">
    <source>
        <dbReference type="ARBA" id="ARBA00022705"/>
    </source>
</evidence>
<dbReference type="Pfam" id="PF00476">
    <property type="entry name" value="DNA_pol_A"/>
    <property type="match status" value="1"/>
</dbReference>
<dbReference type="Pfam" id="PF01612">
    <property type="entry name" value="DNA_pol_A_exo1"/>
    <property type="match status" value="1"/>
</dbReference>
<evidence type="ECO:0000259" key="18">
    <source>
        <dbReference type="SMART" id="SM00475"/>
    </source>
</evidence>
<dbReference type="CDD" id="cd08637">
    <property type="entry name" value="DNA_pol_A_pol_I_C"/>
    <property type="match status" value="1"/>
</dbReference>
<dbReference type="PANTHER" id="PTHR10133:SF27">
    <property type="entry name" value="DNA POLYMERASE NU"/>
    <property type="match status" value="1"/>
</dbReference>
<evidence type="ECO:0000256" key="7">
    <source>
        <dbReference type="ARBA" id="ARBA00022722"/>
    </source>
</evidence>
<dbReference type="InterPro" id="IPR012337">
    <property type="entry name" value="RNaseH-like_sf"/>
</dbReference>
<dbReference type="Gene3D" id="1.10.150.20">
    <property type="entry name" value="5' to 3' exonuclease, C-terminal subdomain"/>
    <property type="match status" value="2"/>
</dbReference>
<evidence type="ECO:0000256" key="11">
    <source>
        <dbReference type="ARBA" id="ARBA00022932"/>
    </source>
</evidence>
<dbReference type="EC" id="2.7.7.7" evidence="2 15"/>
<protein>
    <recommendedName>
        <fullName evidence="3 15">DNA polymerase I</fullName>
        <ecNumber evidence="2 15">2.7.7.7</ecNumber>
    </recommendedName>
</protein>
<evidence type="ECO:0000256" key="12">
    <source>
        <dbReference type="ARBA" id="ARBA00023125"/>
    </source>
</evidence>
<dbReference type="SUPFAM" id="SSF47807">
    <property type="entry name" value="5' to 3' exonuclease, C-terminal subdomain"/>
    <property type="match status" value="1"/>
</dbReference>
<evidence type="ECO:0000313" key="20">
    <source>
        <dbReference type="EMBL" id="SUB87891.1"/>
    </source>
</evidence>
<comment type="catalytic activity">
    <reaction evidence="14 16">
        <text>DNA(n) + a 2'-deoxyribonucleoside 5'-triphosphate = DNA(n+1) + diphosphate</text>
        <dbReference type="Rhea" id="RHEA:22508"/>
        <dbReference type="Rhea" id="RHEA-COMP:17339"/>
        <dbReference type="Rhea" id="RHEA-COMP:17340"/>
        <dbReference type="ChEBI" id="CHEBI:33019"/>
        <dbReference type="ChEBI" id="CHEBI:61560"/>
        <dbReference type="ChEBI" id="CHEBI:173112"/>
        <dbReference type="EC" id="2.7.7.7"/>
    </reaction>
</comment>
<dbReference type="FunFam" id="1.10.150.20:FF:000003">
    <property type="entry name" value="DNA polymerase I"/>
    <property type="match status" value="1"/>
</dbReference>
<dbReference type="Pfam" id="PF02739">
    <property type="entry name" value="5_3_exonuc_N"/>
    <property type="match status" value="1"/>
</dbReference>
<feature type="domain" description="5'-3' exonuclease" evidence="18">
    <location>
        <begin position="2"/>
        <end position="261"/>
    </location>
</feature>
<evidence type="ECO:0000256" key="10">
    <source>
        <dbReference type="ARBA" id="ARBA00022839"/>
    </source>
</evidence>
<evidence type="ECO:0000259" key="17">
    <source>
        <dbReference type="SMART" id="SM00474"/>
    </source>
</evidence>
<dbReference type="GO" id="GO:0003677">
    <property type="term" value="F:DNA binding"/>
    <property type="evidence" value="ECO:0007669"/>
    <property type="project" value="UniProtKB-UniRule"/>
</dbReference>
<evidence type="ECO:0000256" key="2">
    <source>
        <dbReference type="ARBA" id="ARBA00012417"/>
    </source>
</evidence>
<dbReference type="InterPro" id="IPR002298">
    <property type="entry name" value="DNA_polymerase_A"/>
</dbReference>
<dbReference type="GO" id="GO:0008408">
    <property type="term" value="F:3'-5' exonuclease activity"/>
    <property type="evidence" value="ECO:0007669"/>
    <property type="project" value="UniProtKB-UniRule"/>
</dbReference>
<dbReference type="SUPFAM" id="SSF88723">
    <property type="entry name" value="PIN domain-like"/>
    <property type="match status" value="1"/>
</dbReference>
<evidence type="ECO:0000256" key="16">
    <source>
        <dbReference type="RuleBase" id="RU004460"/>
    </source>
</evidence>
<dbReference type="Gene3D" id="3.30.70.370">
    <property type="match status" value="1"/>
</dbReference>
<keyword evidence="4 16" id="KW-0808">Transferase</keyword>
<comment type="function">
    <text evidence="16">In addition to polymerase activity, this DNA polymerase exhibits 3'-5' and 5'-3' exonuclease activity.</text>
</comment>
<feature type="domain" description="3'-5' exonuclease" evidence="17">
    <location>
        <begin position="328"/>
        <end position="509"/>
    </location>
</feature>
<keyword evidence="12 16" id="KW-0238">DNA-binding</keyword>
<keyword evidence="13 16" id="KW-0234">DNA repair</keyword>
<dbReference type="CDD" id="cd09898">
    <property type="entry name" value="H3TH_53EXO"/>
    <property type="match status" value="1"/>
</dbReference>
<dbReference type="Gene3D" id="3.30.420.10">
    <property type="entry name" value="Ribonuclease H-like superfamily/Ribonuclease H"/>
    <property type="match status" value="1"/>
</dbReference>
<evidence type="ECO:0000256" key="13">
    <source>
        <dbReference type="ARBA" id="ARBA00023204"/>
    </source>
</evidence>
<dbReference type="PANTHER" id="PTHR10133">
    <property type="entry name" value="DNA POLYMERASE I"/>
    <property type="match status" value="1"/>
</dbReference>
<reference evidence="20 21" key="1">
    <citation type="submission" date="2018-06" db="EMBL/GenBank/DDBJ databases">
        <authorList>
            <consortium name="Pathogen Informatics"/>
            <person name="Doyle S."/>
        </authorList>
    </citation>
    <scope>NUCLEOTIDE SEQUENCE [LARGE SCALE GENOMIC DNA]</scope>
    <source>
        <strain evidence="20 21">NCTC13067</strain>
    </source>
</reference>
<dbReference type="InterPro" id="IPR002421">
    <property type="entry name" value="5-3_exonuclease"/>
</dbReference>
<proteinExistence type="inferred from homology"/>
<dbReference type="NCBIfam" id="NF004397">
    <property type="entry name" value="PRK05755.1"/>
    <property type="match status" value="1"/>
</dbReference>
<dbReference type="InterPro" id="IPR036397">
    <property type="entry name" value="RNaseH_sf"/>
</dbReference>
<organism evidence="20 21">
    <name type="scientific">Prevotella denticola</name>
    <dbReference type="NCBI Taxonomy" id="28129"/>
    <lineage>
        <taxon>Bacteria</taxon>
        <taxon>Pseudomonadati</taxon>
        <taxon>Bacteroidota</taxon>
        <taxon>Bacteroidia</taxon>
        <taxon>Bacteroidales</taxon>
        <taxon>Prevotellaceae</taxon>
        <taxon>Prevotella</taxon>
    </lineage>
</organism>
<dbReference type="Gene3D" id="3.40.50.1010">
    <property type="entry name" value="5'-nuclease"/>
    <property type="match status" value="1"/>
</dbReference>
<dbReference type="InterPro" id="IPR001098">
    <property type="entry name" value="DNA-dir_DNA_pol_A_palm_dom"/>
</dbReference>
<evidence type="ECO:0000256" key="3">
    <source>
        <dbReference type="ARBA" id="ARBA00020311"/>
    </source>
</evidence>
<evidence type="ECO:0000313" key="21">
    <source>
        <dbReference type="Proteomes" id="UP000255469"/>
    </source>
</evidence>
<dbReference type="Gene3D" id="1.20.1060.10">
    <property type="entry name" value="Taq DNA Polymerase, Chain T, domain 4"/>
    <property type="match status" value="1"/>
</dbReference>
<keyword evidence="5 16" id="KW-0548">Nucleotidyltransferase</keyword>
<sequence>MAKLFLLDAYALIYRSYYAFLRTPRINSKGLNTSAIMGFCNTLNEVLTKEHPTHIGVAFDHGKTFRHEVFPAYKAQREETPEDIRQSVPIIKQILEAMRIPILQVDGFEADDVIGTVATRFGTDGIDTFMLTPDKDYGQLIGPRVFMFRPRHGGGYETLGEKEVESKYGIPTPAQVIDLLALMGDSADNFPGCPGVGEKTAAKLINQFGSIDNLLRHTDEIKGKLRDKIENAVEDIKMSKLLATIRTDVPLQLSLDELKVEQPDEVKLRRIFEELEFKTLANKLLNKSELKPKNVKTQLDLFSVNTPNGQEEPEKTNYETHKTVPHEYKLIDNEEEMDRLCDFFMTKEFVSIDTETTSTDAIRAELVGLSFSVEENKAFYVPLPANREEALKYIRIFKPLYENDKILKIGQNIKYDYEVLNNYGVTLQGEMFDTMIAHYLIQPELHHNMDYMAETLLGYRTIHIEELIGPKGKKQKNMRDLSPTDICEYAAEDADITLRLKHLLEPRLKELGLEELFWNIEMPLVRVLADMELNGVCLDTEALQETSRIFTDRMKQYEQEIYKEAGETFNIGSPKQVGDILFGKLQIMDKPKKTKTGQYVTSEEVLQSLEAKHPVVRNIVNYRGMKKLLSTYIDALPKLINPRTGHIHTSFNQAQTATGRLSSSDPNLQNIPVRTDDGKEIRKCFIPEDGCLFFSADYSQIELRIMAHLSGDENMMEAFREGHDIHRATAAKIWHEDIDKVTDAQRKKAKQANFGIIYGITTYGLAQRMGIPNSEARELIQDYFHTFPKVKAYMEQAKETARAKGYAETLFHRRRYLPDINSRNATVRGFAERNAINAPIQGTEADIIKVAMVRIWKRFKEEGIRSKMILQVHDELNFSVYPEEREQVERIVIEEMQNACQLNVPLTADAGWGSNWLEAH</sequence>
<gene>
    <name evidence="16 20" type="primary">polA</name>
    <name evidence="20" type="ORF">NCTC13067_01572</name>
</gene>
<dbReference type="NCBIfam" id="TIGR00593">
    <property type="entry name" value="pola"/>
    <property type="match status" value="1"/>
</dbReference>
<dbReference type="InterPro" id="IPR020045">
    <property type="entry name" value="DNA_polI_H3TH"/>
</dbReference>
<dbReference type="InterPro" id="IPR018320">
    <property type="entry name" value="DNA_polymerase_1"/>
</dbReference>